<dbReference type="STRING" id="57577.A0A2K3P4S7"/>
<dbReference type="InterPro" id="IPR002470">
    <property type="entry name" value="Peptidase_S9A"/>
</dbReference>
<comment type="catalytic activity">
    <reaction evidence="1">
        <text>Hydrolysis of Pro-|-Xaa &gt;&gt; Ala-|-Xaa in oligopeptides.</text>
        <dbReference type="EC" id="3.4.21.26"/>
    </reaction>
</comment>
<dbReference type="PANTHER" id="PTHR42881">
    <property type="entry name" value="PROLYL ENDOPEPTIDASE"/>
    <property type="match status" value="1"/>
</dbReference>
<evidence type="ECO:0000313" key="9">
    <source>
        <dbReference type="EMBL" id="PNY10280.1"/>
    </source>
</evidence>
<evidence type="ECO:0000256" key="5">
    <source>
        <dbReference type="ARBA" id="ARBA00022825"/>
    </source>
</evidence>
<evidence type="ECO:0000256" key="4">
    <source>
        <dbReference type="ARBA" id="ARBA00022801"/>
    </source>
</evidence>
<dbReference type="PRINTS" id="PR00862">
    <property type="entry name" value="PROLIGOPTASE"/>
</dbReference>
<dbReference type="GO" id="GO:0070012">
    <property type="term" value="F:oligopeptidase activity"/>
    <property type="evidence" value="ECO:0007669"/>
    <property type="project" value="TreeGrafter"/>
</dbReference>
<reference evidence="9 10" key="1">
    <citation type="journal article" date="2014" name="Am. J. Bot.">
        <title>Genome assembly and annotation for red clover (Trifolium pratense; Fabaceae).</title>
        <authorList>
            <person name="Istvanek J."/>
            <person name="Jaros M."/>
            <person name="Krenek A."/>
            <person name="Repkova J."/>
        </authorList>
    </citation>
    <scope>NUCLEOTIDE SEQUENCE [LARGE SCALE GENOMIC DNA]</scope>
    <source>
        <strain evidence="10">cv. Tatra</strain>
        <tissue evidence="9">Young leaves</tissue>
    </source>
</reference>
<feature type="domain" description="Peptidase S9 prolyl oligopeptidase catalytic" evidence="7">
    <location>
        <begin position="449"/>
        <end position="677"/>
    </location>
</feature>
<dbReference type="SUPFAM" id="SSF50993">
    <property type="entry name" value="Peptidase/esterase 'gauge' domain"/>
    <property type="match status" value="1"/>
</dbReference>
<keyword evidence="4 6" id="KW-0378">Hydrolase</keyword>
<evidence type="ECO:0000256" key="3">
    <source>
        <dbReference type="ARBA" id="ARBA00022670"/>
    </source>
</evidence>
<keyword evidence="5 6" id="KW-0720">Serine protease</keyword>
<evidence type="ECO:0000256" key="1">
    <source>
        <dbReference type="ARBA" id="ARBA00001070"/>
    </source>
</evidence>
<organism evidence="9 10">
    <name type="scientific">Trifolium pratense</name>
    <name type="common">Red clover</name>
    <dbReference type="NCBI Taxonomy" id="57577"/>
    <lineage>
        <taxon>Eukaryota</taxon>
        <taxon>Viridiplantae</taxon>
        <taxon>Streptophyta</taxon>
        <taxon>Embryophyta</taxon>
        <taxon>Tracheophyta</taxon>
        <taxon>Spermatophyta</taxon>
        <taxon>Magnoliopsida</taxon>
        <taxon>eudicotyledons</taxon>
        <taxon>Gunneridae</taxon>
        <taxon>Pentapetalae</taxon>
        <taxon>rosids</taxon>
        <taxon>fabids</taxon>
        <taxon>Fabales</taxon>
        <taxon>Fabaceae</taxon>
        <taxon>Papilionoideae</taxon>
        <taxon>50 kb inversion clade</taxon>
        <taxon>NPAAA clade</taxon>
        <taxon>Hologalegina</taxon>
        <taxon>IRL clade</taxon>
        <taxon>Trifolieae</taxon>
        <taxon>Trifolium</taxon>
    </lineage>
</organism>
<evidence type="ECO:0000259" key="7">
    <source>
        <dbReference type="Pfam" id="PF00326"/>
    </source>
</evidence>
<dbReference type="FunFam" id="3.40.50.1820:FF:000005">
    <property type="entry name" value="Prolyl endopeptidase"/>
    <property type="match status" value="1"/>
</dbReference>
<comment type="similarity">
    <text evidence="2 6">Belongs to the peptidase S9A family.</text>
</comment>
<dbReference type="InterPro" id="IPR051167">
    <property type="entry name" value="Prolyl_oligopep/macrocyclase"/>
</dbReference>
<gene>
    <name evidence="9" type="ORF">L195_g006853</name>
</gene>
<evidence type="ECO:0000256" key="6">
    <source>
        <dbReference type="RuleBase" id="RU368024"/>
    </source>
</evidence>
<dbReference type="Gene3D" id="3.40.50.1820">
    <property type="entry name" value="alpha/beta hydrolase"/>
    <property type="match status" value="1"/>
</dbReference>
<keyword evidence="3 6" id="KW-0645">Protease</keyword>
<protein>
    <recommendedName>
        <fullName evidence="6">Prolyl endopeptidase</fullName>
        <ecNumber evidence="6">3.4.21.-</ecNumber>
    </recommendedName>
</protein>
<dbReference type="FunFam" id="2.130.10.120:FF:000001">
    <property type="entry name" value="Prolyl endopeptidase"/>
    <property type="match status" value="1"/>
</dbReference>
<dbReference type="EC" id="3.4.21.-" evidence="6"/>
<dbReference type="GO" id="GO:0005829">
    <property type="term" value="C:cytosol"/>
    <property type="evidence" value="ECO:0007669"/>
    <property type="project" value="TreeGrafter"/>
</dbReference>
<dbReference type="InterPro" id="IPR002471">
    <property type="entry name" value="Pept_S9_AS"/>
</dbReference>
<dbReference type="SUPFAM" id="SSF53474">
    <property type="entry name" value="alpha/beta-Hydrolases"/>
    <property type="match status" value="1"/>
</dbReference>
<dbReference type="Proteomes" id="UP000236291">
    <property type="component" value="Unassembled WGS sequence"/>
</dbReference>
<evidence type="ECO:0000313" key="10">
    <source>
        <dbReference type="Proteomes" id="UP000236291"/>
    </source>
</evidence>
<sequence>VVLTDSVLKTCDYFRTKLGETIKKVFDHPRYSAPFKRGSNTYFYFHNTGLQPQSVLYVQDGFEAQPQVLLDPNLLSHDGTVSLNTYSVTKDANFLAYGLSSSGSDWVTIKVMRLHHNLLQPDTLSWVKFSSISWTHDSKGFFYSRYPAPTIKDGELVDAGTETDANLYHELYYHFLGTDQSQDILCWRDPHNPKYMFGTSVTDDGKYVLLSIEEGCDPVNKIYYFDLTKLPNGLEGFRNENSVLPFVKLIDNFDAKYQPIANDDTVFTFLTNKDAPKYKLVRVDLKEPNTWTDVIQESEKDVLESAYAVNGNQLIVSYLSDVKYVLQVRDLETGSLQHQLPIDIGTVSEISARREDSVVFIGFTSFLTPGIIYQYNLETQIPDMKIFREIVVPGFDRSEFHVNQVFVPSKDGTKIPMFIVARKDIILDGSHPCLLYGYGGFNISLTPFFSASRIVLAKHLGSVFCIANIRGGGEYGEEWHKAGSLAKKQNCFDDFISAAEYLVSTGYTQPKKLCIEGGSNGGLLVGACINQRPDLFGCALAHVGVMDMLRFHKFTIGHAWTSDFGCSDKEEEFHWLIKYSPLHNVRRPWEQHPDKSIQYPSTMLLTADHDDRVVPLHSLKLLATMQHVLVTSLDKSPQTNPIIARIECKAGHGAGRPTQKTIDEAADRYGFMAKMLEAHWIE</sequence>
<evidence type="ECO:0000256" key="2">
    <source>
        <dbReference type="ARBA" id="ARBA00005228"/>
    </source>
</evidence>
<accession>A0A2K3P4S7</accession>
<dbReference type="PANTHER" id="PTHR42881:SF14">
    <property type="entry name" value="PROLYL ENDOPEPTIDASE"/>
    <property type="match status" value="1"/>
</dbReference>
<dbReference type="Pfam" id="PF00326">
    <property type="entry name" value="Peptidase_S9"/>
    <property type="match status" value="1"/>
</dbReference>
<dbReference type="InterPro" id="IPR029058">
    <property type="entry name" value="AB_hydrolase_fold"/>
</dbReference>
<dbReference type="AlphaFoldDB" id="A0A2K3P4S7"/>
<name>A0A2K3P4S7_TRIPR</name>
<dbReference type="InterPro" id="IPR023302">
    <property type="entry name" value="Pept_S9A_N"/>
</dbReference>
<dbReference type="EMBL" id="ASHM01003711">
    <property type="protein sequence ID" value="PNY10280.1"/>
    <property type="molecule type" value="Genomic_DNA"/>
</dbReference>
<comment type="caution">
    <text evidence="9">The sequence shown here is derived from an EMBL/GenBank/DDBJ whole genome shotgun (WGS) entry which is preliminary data.</text>
</comment>
<dbReference type="Pfam" id="PF02897">
    <property type="entry name" value="Peptidase_S9_N"/>
    <property type="match status" value="1"/>
</dbReference>
<feature type="domain" description="Peptidase S9A N-terminal" evidence="8">
    <location>
        <begin position="3"/>
        <end position="380"/>
    </location>
</feature>
<dbReference type="GO" id="GO:0006508">
    <property type="term" value="P:proteolysis"/>
    <property type="evidence" value="ECO:0007669"/>
    <property type="project" value="UniProtKB-KW"/>
</dbReference>
<proteinExistence type="inferred from homology"/>
<evidence type="ECO:0000259" key="8">
    <source>
        <dbReference type="Pfam" id="PF02897"/>
    </source>
</evidence>
<dbReference type="Gene3D" id="2.130.10.120">
    <property type="entry name" value="Prolyl oligopeptidase, N-terminal domain"/>
    <property type="match status" value="1"/>
</dbReference>
<dbReference type="PROSITE" id="PS00708">
    <property type="entry name" value="PRO_ENDOPEP_SER"/>
    <property type="match status" value="1"/>
</dbReference>
<dbReference type="InterPro" id="IPR001375">
    <property type="entry name" value="Peptidase_S9_cat"/>
</dbReference>
<reference evidence="9 10" key="2">
    <citation type="journal article" date="2017" name="Front. Plant Sci.">
        <title>Gene Classification and Mining of Molecular Markers Useful in Red Clover (Trifolium pratense) Breeding.</title>
        <authorList>
            <person name="Istvanek J."/>
            <person name="Dluhosova J."/>
            <person name="Dluhos P."/>
            <person name="Patkova L."/>
            <person name="Nedelnik J."/>
            <person name="Repkova J."/>
        </authorList>
    </citation>
    <scope>NUCLEOTIDE SEQUENCE [LARGE SCALE GENOMIC DNA]</scope>
    <source>
        <strain evidence="10">cv. Tatra</strain>
        <tissue evidence="9">Young leaves</tissue>
    </source>
</reference>
<dbReference type="GO" id="GO:0004252">
    <property type="term" value="F:serine-type endopeptidase activity"/>
    <property type="evidence" value="ECO:0007669"/>
    <property type="project" value="UniProtKB-UniRule"/>
</dbReference>
<feature type="non-terminal residue" evidence="9">
    <location>
        <position position="1"/>
    </location>
</feature>